<dbReference type="InParanoid" id="A0A165GNA0"/>
<keyword evidence="4 10" id="KW-0812">Transmembrane</keyword>
<feature type="transmembrane region" description="Helical" evidence="10">
    <location>
        <begin position="600"/>
        <end position="620"/>
    </location>
</feature>
<feature type="transmembrane region" description="Helical" evidence="10">
    <location>
        <begin position="492"/>
        <end position="512"/>
    </location>
</feature>
<keyword evidence="5" id="KW-0571">Peptide transport</keyword>
<dbReference type="Pfam" id="PF03169">
    <property type="entry name" value="OPT"/>
    <property type="match status" value="1"/>
</dbReference>
<feature type="region of interest" description="Disordered" evidence="9">
    <location>
        <begin position="1"/>
        <end position="43"/>
    </location>
</feature>
<accession>A0A165GNA0</accession>
<dbReference type="EMBL" id="KV423953">
    <property type="protein sequence ID" value="KZT58278.1"/>
    <property type="molecule type" value="Genomic_DNA"/>
</dbReference>
<evidence type="ECO:0000256" key="9">
    <source>
        <dbReference type="SAM" id="MobiDB-lite"/>
    </source>
</evidence>
<evidence type="ECO:0000313" key="12">
    <source>
        <dbReference type="Proteomes" id="UP000076842"/>
    </source>
</evidence>
<evidence type="ECO:0000256" key="3">
    <source>
        <dbReference type="ARBA" id="ARBA00022448"/>
    </source>
</evidence>
<feature type="transmembrane region" description="Helical" evidence="10">
    <location>
        <begin position="671"/>
        <end position="689"/>
    </location>
</feature>
<keyword evidence="12" id="KW-1185">Reference proteome</keyword>
<reference evidence="11 12" key="1">
    <citation type="journal article" date="2016" name="Mol. Biol. Evol.">
        <title>Comparative Genomics of Early-Diverging Mushroom-Forming Fungi Provides Insights into the Origins of Lignocellulose Decay Capabilities.</title>
        <authorList>
            <person name="Nagy L.G."/>
            <person name="Riley R."/>
            <person name="Tritt A."/>
            <person name="Adam C."/>
            <person name="Daum C."/>
            <person name="Floudas D."/>
            <person name="Sun H."/>
            <person name="Yadav J.S."/>
            <person name="Pangilinan J."/>
            <person name="Larsson K.H."/>
            <person name="Matsuura K."/>
            <person name="Barry K."/>
            <person name="Labutti K."/>
            <person name="Kuo R."/>
            <person name="Ohm R.A."/>
            <person name="Bhattacharya S.S."/>
            <person name="Shirouzu T."/>
            <person name="Yoshinaga Y."/>
            <person name="Martin F.M."/>
            <person name="Grigoriev I.V."/>
            <person name="Hibbett D.S."/>
        </authorList>
    </citation>
    <scope>NUCLEOTIDE SEQUENCE [LARGE SCALE GENOMIC DNA]</scope>
    <source>
        <strain evidence="11 12">HHB12733</strain>
    </source>
</reference>
<keyword evidence="6" id="KW-0653">Protein transport</keyword>
<evidence type="ECO:0000256" key="2">
    <source>
        <dbReference type="ARBA" id="ARBA00008807"/>
    </source>
</evidence>
<feature type="transmembrane region" description="Helical" evidence="10">
    <location>
        <begin position="125"/>
        <end position="143"/>
    </location>
</feature>
<dbReference type="Proteomes" id="UP000076842">
    <property type="component" value="Unassembled WGS sequence"/>
</dbReference>
<dbReference type="GO" id="GO:0016020">
    <property type="term" value="C:membrane"/>
    <property type="evidence" value="ECO:0007669"/>
    <property type="project" value="UniProtKB-SubCell"/>
</dbReference>
<organism evidence="11 12">
    <name type="scientific">Calocera cornea HHB12733</name>
    <dbReference type="NCBI Taxonomy" id="1353952"/>
    <lineage>
        <taxon>Eukaryota</taxon>
        <taxon>Fungi</taxon>
        <taxon>Dikarya</taxon>
        <taxon>Basidiomycota</taxon>
        <taxon>Agaricomycotina</taxon>
        <taxon>Dacrymycetes</taxon>
        <taxon>Dacrymycetales</taxon>
        <taxon>Dacrymycetaceae</taxon>
        <taxon>Calocera</taxon>
    </lineage>
</organism>
<dbReference type="GO" id="GO:0015031">
    <property type="term" value="P:protein transport"/>
    <property type="evidence" value="ECO:0007669"/>
    <property type="project" value="UniProtKB-KW"/>
</dbReference>
<evidence type="ECO:0000313" key="11">
    <source>
        <dbReference type="EMBL" id="KZT58278.1"/>
    </source>
</evidence>
<keyword evidence="3" id="KW-0813">Transport</keyword>
<dbReference type="AlphaFoldDB" id="A0A165GNA0"/>
<dbReference type="NCBIfam" id="TIGR00728">
    <property type="entry name" value="OPT_sfam"/>
    <property type="match status" value="1"/>
</dbReference>
<feature type="transmembrane region" description="Helical" evidence="10">
    <location>
        <begin position="439"/>
        <end position="460"/>
    </location>
</feature>
<feature type="transmembrane region" description="Helical" evidence="10">
    <location>
        <begin position="292"/>
        <end position="325"/>
    </location>
</feature>
<evidence type="ECO:0000256" key="8">
    <source>
        <dbReference type="ARBA" id="ARBA00023136"/>
    </source>
</evidence>
<keyword evidence="7 10" id="KW-1133">Transmembrane helix</keyword>
<feature type="transmembrane region" description="Helical" evidence="10">
    <location>
        <begin position="519"/>
        <end position="541"/>
    </location>
</feature>
<dbReference type="OrthoDB" id="9986677at2759"/>
<evidence type="ECO:0000256" key="10">
    <source>
        <dbReference type="SAM" id="Phobius"/>
    </source>
</evidence>
<feature type="transmembrane region" description="Helical" evidence="10">
    <location>
        <begin position="745"/>
        <end position="770"/>
    </location>
</feature>
<evidence type="ECO:0000256" key="7">
    <source>
        <dbReference type="ARBA" id="ARBA00022989"/>
    </source>
</evidence>
<protein>
    <submittedName>
        <fullName evidence="11">OPT oligopeptide transporter</fullName>
    </submittedName>
</protein>
<evidence type="ECO:0000256" key="1">
    <source>
        <dbReference type="ARBA" id="ARBA00004141"/>
    </source>
</evidence>
<evidence type="ECO:0000256" key="6">
    <source>
        <dbReference type="ARBA" id="ARBA00022927"/>
    </source>
</evidence>
<dbReference type="GO" id="GO:0035673">
    <property type="term" value="F:oligopeptide transmembrane transporter activity"/>
    <property type="evidence" value="ECO:0007669"/>
    <property type="project" value="InterPro"/>
</dbReference>
<gene>
    <name evidence="11" type="ORF">CALCODRAFT_468711</name>
</gene>
<dbReference type="FunCoup" id="A0A165GNA0">
    <property type="interactions" value="65"/>
</dbReference>
<dbReference type="InterPro" id="IPR004648">
    <property type="entry name" value="Oligpept_transpt"/>
</dbReference>
<comment type="similarity">
    <text evidence="2">Belongs to the oligopeptide OPT transporter family.</text>
</comment>
<feature type="transmembrane region" description="Helical" evidence="10">
    <location>
        <begin position="363"/>
        <end position="386"/>
    </location>
</feature>
<evidence type="ECO:0000256" key="4">
    <source>
        <dbReference type="ARBA" id="ARBA00022692"/>
    </source>
</evidence>
<feature type="transmembrane region" description="Helical" evidence="10">
    <location>
        <begin position="253"/>
        <end position="272"/>
    </location>
</feature>
<evidence type="ECO:0000256" key="5">
    <source>
        <dbReference type="ARBA" id="ARBA00022856"/>
    </source>
</evidence>
<dbReference type="NCBIfam" id="TIGR00727">
    <property type="entry name" value="ISP4_OPT"/>
    <property type="match status" value="1"/>
</dbReference>
<keyword evidence="8 10" id="KW-0472">Membrane</keyword>
<comment type="subcellular location">
    <subcellularLocation>
        <location evidence="1">Membrane</location>
        <topology evidence="1">Multi-pass membrane protein</topology>
    </subcellularLocation>
</comment>
<dbReference type="PANTHER" id="PTHR22601">
    <property type="entry name" value="ISP4 LIKE PROTEIN"/>
    <property type="match status" value="1"/>
</dbReference>
<feature type="transmembrane region" description="Helical" evidence="10">
    <location>
        <begin position="710"/>
        <end position="733"/>
    </location>
</feature>
<sequence length="813" mass="91630">MSEKVSDSLPQLPHLASAATGEDDQTRGLAPSNFHLPVTQETSREQAYRIEEEVAEHHLADPNYFISEHVHVIKENNEKNEDGSSGSRVIVEVENDQEEDSPYPEVRAAVSNTDDPSMPVNTFRMWFLGIIFTIVISGLNQFFGFRYPSVTITSLVAQLVALPLGKLLEKILPTREFNTFGFRWTLNPGPFNIKEHTLITVMANVVYGGAYATDILATQKSFYNQPLDTGYQLLLVISTQLIGFSYAGLCRRFLVWPAAMIWPYTLVNAALFNALHESYGRETDGWMSRNKFFVIAFTCSAVWYWFPGYIFTALSVFSWVCWIAPNNFVVNSLFGYETGLGMGFITFDWSQIAYTGSPLVTPWWAQANVFACLVIVFWIAAPIMYYKNIFFTQYLPMSSSGSYDNTGAAYNATAIIVDGIFDPELYAQYSPLYLSMTFALAYGLSFGALTSTLVHVFLWYRHDIMRQFRASLKDEPDIHSRLMLAYREVPSWWYISLFLGSFVLAIVTIEVWKTQLPVWALILALLISLVYLIPIGMIQAITNQQVGLNVITELIVGYALPGKPTAMMIFKTFGYITMAQGLAFVGDLKLGHYMKIPPRMMFMCQVVAALIACFVVVGVQDWMFGNIEGMCQPDQPDNFTCPGIRVFGTASLIWGGIGPTRIFTHGLYQPLLWFFLIGALLPIPFYYLAKRYPMSGFKYVNIPVFFTGTGLMPPATGINFSSWFMVGITFMYFVRKYHFAWWSHYNYVLSAAMDSGVAITTIIIFFCLYFPNGGVQLNWWGNSVYGNTLDGQGASYLAIPPGQVFGYQPGTWS</sequence>
<name>A0A165GNA0_9BASI</name>
<proteinExistence type="inferred from homology"/>
<dbReference type="InterPro" id="IPR004813">
    <property type="entry name" value="OPT"/>
</dbReference>